<dbReference type="NCBIfam" id="TIGR01766">
    <property type="entry name" value="IS200/IS605 family accessory protein TnpB-like domain"/>
    <property type="match status" value="1"/>
</dbReference>
<comment type="similarity">
    <text evidence="2">In the N-terminal section; belongs to the transposase 2 family.</text>
</comment>
<dbReference type="GO" id="GO:0032196">
    <property type="term" value="P:transposition"/>
    <property type="evidence" value="ECO:0007669"/>
    <property type="project" value="UniProtKB-KW"/>
</dbReference>
<keyword evidence="5" id="KW-0233">DNA recombination</keyword>
<dbReference type="InterPro" id="IPR051399">
    <property type="entry name" value="RNA-guided_DNA_endo/Transpos"/>
</dbReference>
<organism evidence="8 9">
    <name type="scientific">Desulforamulus profundi</name>
    <dbReference type="NCBI Taxonomy" id="1383067"/>
    <lineage>
        <taxon>Bacteria</taxon>
        <taxon>Bacillati</taxon>
        <taxon>Bacillota</taxon>
        <taxon>Clostridia</taxon>
        <taxon>Eubacteriales</taxon>
        <taxon>Peptococcaceae</taxon>
        <taxon>Desulforamulus</taxon>
    </lineage>
</organism>
<evidence type="ECO:0000259" key="7">
    <source>
        <dbReference type="Pfam" id="PF07282"/>
    </source>
</evidence>
<gene>
    <name evidence="8" type="ORF">P378_11975</name>
</gene>
<name>A0A2C6MF82_9FIRM</name>
<keyword evidence="4" id="KW-0238">DNA-binding</keyword>
<proteinExistence type="inferred from homology"/>
<dbReference type="InterPro" id="IPR010095">
    <property type="entry name" value="Cas12f1-like_TNB"/>
</dbReference>
<dbReference type="Pfam" id="PF01385">
    <property type="entry name" value="OrfB_IS605"/>
    <property type="match status" value="1"/>
</dbReference>
<evidence type="ECO:0000256" key="3">
    <source>
        <dbReference type="ARBA" id="ARBA00022578"/>
    </source>
</evidence>
<evidence type="ECO:0000313" key="9">
    <source>
        <dbReference type="Proteomes" id="UP000222564"/>
    </source>
</evidence>
<dbReference type="EMBL" id="AWQQ01000056">
    <property type="protein sequence ID" value="PHJ38053.1"/>
    <property type="molecule type" value="Genomic_DNA"/>
</dbReference>
<evidence type="ECO:0000256" key="1">
    <source>
        <dbReference type="ARBA" id="ARBA00008761"/>
    </source>
</evidence>
<evidence type="ECO:0000256" key="5">
    <source>
        <dbReference type="ARBA" id="ARBA00023172"/>
    </source>
</evidence>
<dbReference type="NCBIfam" id="NF040570">
    <property type="entry name" value="guided_TnpB"/>
    <property type="match status" value="1"/>
</dbReference>
<evidence type="ECO:0000256" key="4">
    <source>
        <dbReference type="ARBA" id="ARBA00023125"/>
    </source>
</evidence>
<evidence type="ECO:0000313" key="8">
    <source>
        <dbReference type="EMBL" id="PHJ38053.1"/>
    </source>
</evidence>
<dbReference type="GO" id="GO:0003677">
    <property type="term" value="F:DNA binding"/>
    <property type="evidence" value="ECO:0007669"/>
    <property type="project" value="UniProtKB-KW"/>
</dbReference>
<reference evidence="8 9" key="1">
    <citation type="submission" date="2013-09" db="EMBL/GenBank/DDBJ databases">
        <title>Biodegradation of hydrocarbons in the deep terrestrial subsurface : characterization of a microbial consortium composed of two Desulfotomaculum species originating from a deep geological formation.</title>
        <authorList>
            <person name="Aullo T."/>
            <person name="Berlendis S."/>
            <person name="Lascourreges J.-F."/>
            <person name="Dessort D."/>
            <person name="Saint-Laurent S."/>
            <person name="Schraauwers B."/>
            <person name="Mas J."/>
            <person name="Magot M."/>
            <person name="Ranchou-Peyruse A."/>
        </authorList>
    </citation>
    <scope>NUCLEOTIDE SEQUENCE [LARGE SCALE GENOMIC DNA]</scope>
    <source>
        <strain evidence="8 9">Bs107</strain>
    </source>
</reference>
<keyword evidence="9" id="KW-1185">Reference proteome</keyword>
<comment type="similarity">
    <text evidence="1">In the C-terminal section; belongs to the transposase 35 family.</text>
</comment>
<dbReference type="PANTHER" id="PTHR30405:SF11">
    <property type="entry name" value="RNA-GUIDED DNA ENDONUCLEASE RV2885C-RELATED"/>
    <property type="match status" value="1"/>
</dbReference>
<accession>A0A2C6MF82</accession>
<keyword evidence="3" id="KW-0815">Transposition</keyword>
<comment type="caution">
    <text evidence="8">The sequence shown here is derived from an EMBL/GenBank/DDBJ whole genome shotgun (WGS) entry which is preliminary data.</text>
</comment>
<protein>
    <recommendedName>
        <fullName evidence="10">Transposase</fullName>
    </recommendedName>
</protein>
<evidence type="ECO:0008006" key="10">
    <source>
        <dbReference type="Google" id="ProtNLM"/>
    </source>
</evidence>
<dbReference type="AlphaFoldDB" id="A0A2C6MF82"/>
<evidence type="ECO:0000259" key="6">
    <source>
        <dbReference type="Pfam" id="PF01385"/>
    </source>
</evidence>
<evidence type="ECO:0000256" key="2">
    <source>
        <dbReference type="ARBA" id="ARBA00011044"/>
    </source>
</evidence>
<dbReference type="GO" id="GO:0006310">
    <property type="term" value="P:DNA recombination"/>
    <property type="evidence" value="ECO:0007669"/>
    <property type="project" value="UniProtKB-KW"/>
</dbReference>
<feature type="domain" description="Probable transposase IS891/IS1136/IS1341" evidence="6">
    <location>
        <begin position="163"/>
        <end position="263"/>
    </location>
</feature>
<dbReference type="Proteomes" id="UP000222564">
    <property type="component" value="Unassembled WGS sequence"/>
</dbReference>
<dbReference type="Pfam" id="PF07282">
    <property type="entry name" value="Cas12f1-like_TNB"/>
    <property type="match status" value="1"/>
</dbReference>
<feature type="domain" description="Cas12f1-like TNB" evidence="7">
    <location>
        <begin position="286"/>
        <end position="351"/>
    </location>
</feature>
<dbReference type="RefSeq" id="WP_003545328.1">
    <property type="nucleotide sequence ID" value="NZ_AWQQ01000056.1"/>
</dbReference>
<dbReference type="InterPro" id="IPR001959">
    <property type="entry name" value="Transposase"/>
</dbReference>
<sequence>MEQTITLKIKLYQPTQAKKQMYQEMADRTTEFANNYLKLDKKDRPKTSKEAKEYSKPLPSAVLAQAIRDIKSKKKVKRFKRLWPNFNNQNFKVEKEVSKDGGAVWKASFPTLERRVGVPIVAQSYQEKYLNLLLSGEVKQGSARLIRCGKDWYIHLSIVLTVEQTKRTEKNMGIDLGLIDLLVASVNGQTLFFSGGELAYIRRHYAELRRKLQKAGAHKALVKLGDKEHRWVTDINHKISHAVIEFAKLHGVTKIRLEDLTGVRWTKSQRKGQRKDRGRSLHSWAYYQLWQFIEYKAALAGIQVELVNPDLTSLTCSRCGHVHKSRPKGRWFTCKRCKKIKHIDVNGADNIAQAISGLAG</sequence>
<dbReference type="PANTHER" id="PTHR30405">
    <property type="entry name" value="TRANSPOSASE"/>
    <property type="match status" value="1"/>
</dbReference>
<dbReference type="OrthoDB" id="4278026at2"/>